<gene>
    <name evidence="1" type="ORF">CHS0354_014645</name>
</gene>
<evidence type="ECO:0000313" key="2">
    <source>
        <dbReference type="Proteomes" id="UP001195483"/>
    </source>
</evidence>
<reference evidence="1" key="2">
    <citation type="journal article" date="2021" name="Genome Biol. Evol.">
        <title>Developing a high-quality reference genome for a parasitic bivalve with doubly uniparental inheritance (Bivalvia: Unionida).</title>
        <authorList>
            <person name="Smith C.H."/>
        </authorList>
    </citation>
    <scope>NUCLEOTIDE SEQUENCE</scope>
    <source>
        <strain evidence="1">CHS0354</strain>
        <tissue evidence="1">Mantle</tissue>
    </source>
</reference>
<keyword evidence="2" id="KW-1185">Reference proteome</keyword>
<dbReference type="AlphaFoldDB" id="A0AAE0SQI1"/>
<reference evidence="1" key="1">
    <citation type="journal article" date="2021" name="Genome Biol. Evol.">
        <title>A High-Quality Reference Genome for a Parasitic Bivalve with Doubly Uniparental Inheritance (Bivalvia: Unionida).</title>
        <authorList>
            <person name="Smith C.H."/>
        </authorList>
    </citation>
    <scope>NUCLEOTIDE SEQUENCE</scope>
    <source>
        <strain evidence="1">CHS0354</strain>
    </source>
</reference>
<protein>
    <submittedName>
        <fullName evidence="1">Uncharacterized protein</fullName>
    </submittedName>
</protein>
<evidence type="ECO:0000313" key="1">
    <source>
        <dbReference type="EMBL" id="KAK3595825.1"/>
    </source>
</evidence>
<dbReference type="EMBL" id="JAEAOA010000900">
    <property type="protein sequence ID" value="KAK3595825.1"/>
    <property type="molecule type" value="Genomic_DNA"/>
</dbReference>
<reference evidence="1" key="3">
    <citation type="submission" date="2023-05" db="EMBL/GenBank/DDBJ databases">
        <authorList>
            <person name="Smith C.H."/>
        </authorList>
    </citation>
    <scope>NUCLEOTIDE SEQUENCE</scope>
    <source>
        <strain evidence="1">CHS0354</strain>
        <tissue evidence="1">Mantle</tissue>
    </source>
</reference>
<dbReference type="Proteomes" id="UP001195483">
    <property type="component" value="Unassembled WGS sequence"/>
</dbReference>
<comment type="caution">
    <text evidence="1">The sequence shown here is derived from an EMBL/GenBank/DDBJ whole genome shotgun (WGS) entry which is preliminary data.</text>
</comment>
<name>A0AAE0SQI1_9BIVA</name>
<proteinExistence type="predicted"/>
<accession>A0AAE0SQI1</accession>
<organism evidence="1 2">
    <name type="scientific">Potamilus streckersoni</name>
    <dbReference type="NCBI Taxonomy" id="2493646"/>
    <lineage>
        <taxon>Eukaryota</taxon>
        <taxon>Metazoa</taxon>
        <taxon>Spiralia</taxon>
        <taxon>Lophotrochozoa</taxon>
        <taxon>Mollusca</taxon>
        <taxon>Bivalvia</taxon>
        <taxon>Autobranchia</taxon>
        <taxon>Heteroconchia</taxon>
        <taxon>Palaeoheterodonta</taxon>
        <taxon>Unionida</taxon>
        <taxon>Unionoidea</taxon>
        <taxon>Unionidae</taxon>
        <taxon>Ambleminae</taxon>
        <taxon>Lampsilini</taxon>
        <taxon>Potamilus</taxon>
    </lineage>
</organism>
<sequence>MCLGSVVKALTGYEKDVGQSIMVNRTYMRMLCSIHGKSLKEGKRNEDIRQIVGIACITNMVREDYGGMGKWNMEKKTDAPEVYGQRSLEDFCISTHHRSLAN</sequence>